<gene>
    <name evidence="1" type="ORF">K458DRAFT_419977</name>
</gene>
<evidence type="ECO:0000313" key="2">
    <source>
        <dbReference type="Proteomes" id="UP000799291"/>
    </source>
</evidence>
<dbReference type="EMBL" id="MU005588">
    <property type="protein sequence ID" value="KAF2682022.1"/>
    <property type="molecule type" value="Genomic_DNA"/>
</dbReference>
<reference evidence="1" key="1">
    <citation type="journal article" date="2020" name="Stud. Mycol.">
        <title>101 Dothideomycetes genomes: a test case for predicting lifestyles and emergence of pathogens.</title>
        <authorList>
            <person name="Haridas S."/>
            <person name="Albert R."/>
            <person name="Binder M."/>
            <person name="Bloem J."/>
            <person name="Labutti K."/>
            <person name="Salamov A."/>
            <person name="Andreopoulos B."/>
            <person name="Baker S."/>
            <person name="Barry K."/>
            <person name="Bills G."/>
            <person name="Bluhm B."/>
            <person name="Cannon C."/>
            <person name="Castanera R."/>
            <person name="Culley D."/>
            <person name="Daum C."/>
            <person name="Ezra D."/>
            <person name="Gonzalez J."/>
            <person name="Henrissat B."/>
            <person name="Kuo A."/>
            <person name="Liang C."/>
            <person name="Lipzen A."/>
            <person name="Lutzoni F."/>
            <person name="Magnuson J."/>
            <person name="Mondo S."/>
            <person name="Nolan M."/>
            <person name="Ohm R."/>
            <person name="Pangilinan J."/>
            <person name="Park H.-J."/>
            <person name="Ramirez L."/>
            <person name="Alfaro M."/>
            <person name="Sun H."/>
            <person name="Tritt A."/>
            <person name="Yoshinaga Y."/>
            <person name="Zwiers L.-H."/>
            <person name="Turgeon B."/>
            <person name="Goodwin S."/>
            <person name="Spatafora J."/>
            <person name="Crous P."/>
            <person name="Grigoriev I."/>
        </authorList>
    </citation>
    <scope>NUCLEOTIDE SEQUENCE</scope>
    <source>
        <strain evidence="1">CBS 122367</strain>
    </source>
</reference>
<dbReference type="AlphaFoldDB" id="A0A6G1IUV1"/>
<proteinExistence type="predicted"/>
<evidence type="ECO:0000313" key="1">
    <source>
        <dbReference type="EMBL" id="KAF2682022.1"/>
    </source>
</evidence>
<sequence length="132" mass="14866">MMALIQLAFHMFSFWGHPFGKIFEDDFPRVDKALFQEIILTLPTSLCHLNAFVASFFTTQSGWLGVALHDVEPSDELWVLDGCPMPVLLRKRADFEGRYRLCGAAHVPGAKDAQLAGQDPFQQERLDLVTIS</sequence>
<protein>
    <submittedName>
        <fullName evidence="1">Uncharacterized protein</fullName>
    </submittedName>
</protein>
<accession>A0A6G1IUV1</accession>
<dbReference type="Proteomes" id="UP000799291">
    <property type="component" value="Unassembled WGS sequence"/>
</dbReference>
<name>A0A6G1IUV1_9PLEO</name>
<organism evidence="1 2">
    <name type="scientific">Lentithecium fluviatile CBS 122367</name>
    <dbReference type="NCBI Taxonomy" id="1168545"/>
    <lineage>
        <taxon>Eukaryota</taxon>
        <taxon>Fungi</taxon>
        <taxon>Dikarya</taxon>
        <taxon>Ascomycota</taxon>
        <taxon>Pezizomycotina</taxon>
        <taxon>Dothideomycetes</taxon>
        <taxon>Pleosporomycetidae</taxon>
        <taxon>Pleosporales</taxon>
        <taxon>Massarineae</taxon>
        <taxon>Lentitheciaceae</taxon>
        <taxon>Lentithecium</taxon>
    </lineage>
</organism>
<keyword evidence="2" id="KW-1185">Reference proteome</keyword>
<dbReference type="OrthoDB" id="2157530at2759"/>